<keyword evidence="7" id="KW-1015">Disulfide bond</keyword>
<evidence type="ECO:0000256" key="2">
    <source>
        <dbReference type="ARBA" id="ARBA00022692"/>
    </source>
</evidence>
<dbReference type="PANTHER" id="PTHR11640">
    <property type="entry name" value="NEPHRIN"/>
    <property type="match status" value="1"/>
</dbReference>
<dbReference type="PANTHER" id="PTHR11640:SF31">
    <property type="entry name" value="IRREGULAR CHIASM C-ROUGHEST PROTEIN-RELATED"/>
    <property type="match status" value="1"/>
</dbReference>
<dbReference type="FunFam" id="2.60.40.10:FF:000077">
    <property type="entry name" value="Kirre like nephrin family adhesion molecule 3"/>
    <property type="match status" value="1"/>
</dbReference>
<proteinExistence type="predicted"/>
<dbReference type="GO" id="GO:0098609">
    <property type="term" value="P:cell-cell adhesion"/>
    <property type="evidence" value="ECO:0007669"/>
    <property type="project" value="TreeGrafter"/>
</dbReference>
<keyword evidence="5 11" id="KW-1133">Transmembrane helix</keyword>
<evidence type="ECO:0000256" key="1">
    <source>
        <dbReference type="ARBA" id="ARBA00004479"/>
    </source>
</evidence>
<keyword evidence="13" id="KW-1185">Reference proteome</keyword>
<dbReference type="InterPro" id="IPR013783">
    <property type="entry name" value="Ig-like_fold"/>
</dbReference>
<accession>A0A6I8W1Y2</accession>
<dbReference type="FunFam" id="2.60.40.10:FF:000835">
    <property type="entry name" value="Hibris, isoform B"/>
    <property type="match status" value="1"/>
</dbReference>
<dbReference type="InParanoid" id="A0A6I8W1Y2"/>
<evidence type="ECO:0000256" key="6">
    <source>
        <dbReference type="ARBA" id="ARBA00023136"/>
    </source>
</evidence>
<evidence type="ECO:0000256" key="10">
    <source>
        <dbReference type="SAM" id="MobiDB-lite"/>
    </source>
</evidence>
<dbReference type="ExpressionAtlas" id="A0A6I8W1Y2">
    <property type="expression patterns" value="baseline"/>
</dbReference>
<feature type="transmembrane region" description="Helical" evidence="11">
    <location>
        <begin position="579"/>
        <end position="603"/>
    </location>
</feature>
<dbReference type="PROSITE" id="PS50835">
    <property type="entry name" value="IG_LIKE"/>
    <property type="match status" value="5"/>
</dbReference>
<feature type="region of interest" description="Disordered" evidence="10">
    <location>
        <begin position="826"/>
        <end position="865"/>
    </location>
</feature>
<dbReference type="Pfam" id="PF13927">
    <property type="entry name" value="Ig_3"/>
    <property type="match status" value="1"/>
</dbReference>
<dbReference type="Pfam" id="PF08205">
    <property type="entry name" value="C2-set_2"/>
    <property type="match status" value="1"/>
</dbReference>
<evidence type="ECO:0000256" key="4">
    <source>
        <dbReference type="ARBA" id="ARBA00022737"/>
    </source>
</evidence>
<dbReference type="Proteomes" id="UP000001819">
    <property type="component" value="Chromosome X"/>
</dbReference>
<feature type="domain" description="Ig-like" evidence="12">
    <location>
        <begin position="83"/>
        <end position="190"/>
    </location>
</feature>
<dbReference type="InterPro" id="IPR003598">
    <property type="entry name" value="Ig_sub2"/>
</dbReference>
<sequence>MVDFLGMLYRSRTNTSAAAKMKKMRRSQLLRVLPLAVLLLEVALLPVSVLAKSKNKNKNNQNNAHHGESSASASASSNDDNKPRSGENGGQQFAMEPQDQTAVVGSRVTLPCRVMEKVGALQWTKDDFGLGQHRNLSGFERYSMVGSDEEGDFSLDIYPLMLDDDAKYQCQVGPGPQGEQGIRSRFAKLTVLVPPEAPKILQGDYMVTTEDREIELECVSVGGKPAAEITWIDGLGNVLTKGIEYVKEPLSDSRRITAKSILKLAPKKEHHNTTFTCQAQNTADRTYRSAKLLLEVKYAPKVSVSVVEGALAGGKIPEGAEVVLSCQADANPPEVTYRWFINDELMTGDFTTKMIIHNVTRSYHDSIVKCEVVNAVGKSEESETLDISFGPVFRKRPQTVEADLGATVSMRCEVAGNPTPEIEWVNENSAQIVGRGTELKIKVSSETAGRYICRAEVTGFPEIGAEALVHVKRAPIITSHKVQFGAVGNKVKIECLAFSIPKAEQILWSFENKVINMSSADPDIYIFEEQHLPEGVRAALIIRESRATHFGKYNCTVMNSYGSDSLLITVVREPGNIPVLLVVMGSMFSVAIVLMIVMIVVVYRKRRNRKKPMPADVIPEASRGGDKLNELKSELRSKAYDVEYSEAGSEGLAITLNQSPMPDVQMKGATLGVPLAGPVKFDERFSGDFTDRYNRQCHIKNLKNHQENAYKETSANGYAHYFEYALDYSPPAEAAGGKSAKNSAGGKNSATLPHSAATVGGVGSVAAAALVGGGGGGASLPRNQRHDQQQSQQANGFMGQPLLQNGIDSRFSAIYGNPYLRTNSSILPPLPPPSTANPAATPAPPPYHAARHHHSNGGLKHYGHGHGASLAGATLHTSPATAGGQLMSGGGSAAASLNSGIAGGAGGSVSGSSSNLTASSNTLAATPLAQSGVAGAQCAQSPSGQFILSNNGKGHTQKGPLATHV</sequence>
<keyword evidence="2 11" id="KW-0812">Transmembrane</keyword>
<dbReference type="SUPFAM" id="SSF48726">
    <property type="entry name" value="Immunoglobulin"/>
    <property type="match status" value="4"/>
</dbReference>
<evidence type="ECO:0000256" key="3">
    <source>
        <dbReference type="ARBA" id="ARBA00022729"/>
    </source>
</evidence>
<evidence type="ECO:0000313" key="13">
    <source>
        <dbReference type="Proteomes" id="UP000001819"/>
    </source>
</evidence>
<dbReference type="InterPro" id="IPR036179">
    <property type="entry name" value="Ig-like_dom_sf"/>
</dbReference>
<evidence type="ECO:0000256" key="8">
    <source>
        <dbReference type="ARBA" id="ARBA00023180"/>
    </source>
</evidence>
<name>A0A6I8W1Y2_DROPS</name>
<comment type="subcellular location">
    <subcellularLocation>
        <location evidence="1">Membrane</location>
        <topology evidence="1">Single-pass type I membrane protein</topology>
    </subcellularLocation>
</comment>
<keyword evidence="9" id="KW-0393">Immunoglobulin domain</keyword>
<reference evidence="14" key="1">
    <citation type="submission" date="2025-08" db="UniProtKB">
        <authorList>
            <consortium name="RefSeq"/>
        </authorList>
    </citation>
    <scope>IDENTIFICATION</scope>
    <source>
        <strain evidence="14">MV-25-SWS-2005</strain>
        <tissue evidence="14">Whole body</tissue>
    </source>
</reference>
<evidence type="ECO:0000256" key="7">
    <source>
        <dbReference type="ARBA" id="ARBA00023157"/>
    </source>
</evidence>
<dbReference type="InterPro" id="IPR051275">
    <property type="entry name" value="Cell_adhesion_signaling"/>
</dbReference>
<dbReference type="FunCoup" id="A0A6I8W1Y2">
    <property type="interactions" value="97"/>
</dbReference>
<evidence type="ECO:0000256" key="11">
    <source>
        <dbReference type="SAM" id="Phobius"/>
    </source>
</evidence>
<keyword evidence="3" id="KW-0732">Signal</keyword>
<evidence type="ECO:0000259" key="12">
    <source>
        <dbReference type="PROSITE" id="PS50835"/>
    </source>
</evidence>
<evidence type="ECO:0000313" key="14">
    <source>
        <dbReference type="RefSeq" id="XP_033237360.1"/>
    </source>
</evidence>
<dbReference type="GO" id="GO:0005886">
    <property type="term" value="C:plasma membrane"/>
    <property type="evidence" value="ECO:0007669"/>
    <property type="project" value="TreeGrafter"/>
</dbReference>
<evidence type="ECO:0000256" key="5">
    <source>
        <dbReference type="ARBA" id="ARBA00022989"/>
    </source>
</evidence>
<feature type="compositionally biased region" description="Low complexity" evidence="10">
    <location>
        <begin position="56"/>
        <end position="77"/>
    </location>
</feature>
<dbReference type="SMART" id="SM00409">
    <property type="entry name" value="IG"/>
    <property type="match status" value="5"/>
</dbReference>
<dbReference type="InterPro" id="IPR003599">
    <property type="entry name" value="Ig_sub"/>
</dbReference>
<keyword evidence="6 11" id="KW-0472">Membrane</keyword>
<dbReference type="CDD" id="cd00096">
    <property type="entry name" value="Ig"/>
    <property type="match status" value="1"/>
</dbReference>
<dbReference type="AlphaFoldDB" id="A0A6I8W1Y2"/>
<keyword evidence="4" id="KW-0677">Repeat</keyword>
<dbReference type="GO" id="GO:0050839">
    <property type="term" value="F:cell adhesion molecule binding"/>
    <property type="evidence" value="ECO:0007669"/>
    <property type="project" value="TreeGrafter"/>
</dbReference>
<dbReference type="Pfam" id="PF07686">
    <property type="entry name" value="V-set"/>
    <property type="match status" value="1"/>
</dbReference>
<dbReference type="Bgee" id="FBgn0077601">
    <property type="expression patterns" value="Expressed in insect adult head and 2 other cell types or tissues"/>
</dbReference>
<gene>
    <name evidence="14" type="primary">kirre</name>
</gene>
<feature type="domain" description="Ig-like" evidence="12">
    <location>
        <begin position="475"/>
        <end position="569"/>
    </location>
</feature>
<feature type="domain" description="Ig-like" evidence="12">
    <location>
        <begin position="300"/>
        <end position="388"/>
    </location>
</feature>
<dbReference type="GO" id="GO:0005911">
    <property type="term" value="C:cell-cell junction"/>
    <property type="evidence" value="ECO:0007669"/>
    <property type="project" value="TreeGrafter"/>
</dbReference>
<feature type="domain" description="Ig-like" evidence="12">
    <location>
        <begin position="391"/>
        <end position="456"/>
    </location>
</feature>
<feature type="compositionally biased region" description="Pro residues" evidence="10">
    <location>
        <begin position="828"/>
        <end position="847"/>
    </location>
</feature>
<dbReference type="InterPro" id="IPR013162">
    <property type="entry name" value="CD80_C2-set"/>
</dbReference>
<evidence type="ECO:0000256" key="9">
    <source>
        <dbReference type="ARBA" id="ARBA00023319"/>
    </source>
</evidence>
<dbReference type="InterPro" id="IPR007110">
    <property type="entry name" value="Ig-like_dom"/>
</dbReference>
<feature type="region of interest" description="Disordered" evidence="10">
    <location>
        <begin position="56"/>
        <end position="102"/>
    </location>
</feature>
<dbReference type="InterPro" id="IPR013106">
    <property type="entry name" value="Ig_V-set"/>
</dbReference>
<dbReference type="RefSeq" id="XP_033237360.1">
    <property type="nucleotide sequence ID" value="XM_033381469.1"/>
</dbReference>
<organism evidence="13 14">
    <name type="scientific">Drosophila pseudoobscura pseudoobscura</name>
    <name type="common">Fruit fly</name>
    <dbReference type="NCBI Taxonomy" id="46245"/>
    <lineage>
        <taxon>Eukaryota</taxon>
        <taxon>Metazoa</taxon>
        <taxon>Ecdysozoa</taxon>
        <taxon>Arthropoda</taxon>
        <taxon>Hexapoda</taxon>
        <taxon>Insecta</taxon>
        <taxon>Pterygota</taxon>
        <taxon>Neoptera</taxon>
        <taxon>Endopterygota</taxon>
        <taxon>Diptera</taxon>
        <taxon>Brachycera</taxon>
        <taxon>Muscomorpha</taxon>
        <taxon>Ephydroidea</taxon>
        <taxon>Drosophilidae</taxon>
        <taxon>Drosophila</taxon>
        <taxon>Sophophora</taxon>
    </lineage>
</organism>
<dbReference type="Gene3D" id="2.60.40.10">
    <property type="entry name" value="Immunoglobulins"/>
    <property type="match status" value="5"/>
</dbReference>
<protein>
    <submittedName>
        <fullName evidence="14">Irregular chiasm C-roughest protein isoform X1</fullName>
    </submittedName>
</protein>
<dbReference type="SMART" id="SM00408">
    <property type="entry name" value="IGc2"/>
    <property type="match status" value="5"/>
</dbReference>
<feature type="domain" description="Ig-like" evidence="12">
    <location>
        <begin position="195"/>
        <end position="293"/>
    </location>
</feature>
<keyword evidence="8" id="KW-0325">Glycoprotein</keyword>